<dbReference type="AlphaFoldDB" id="A0A9D1S8X4"/>
<dbReference type="InterPro" id="IPR050187">
    <property type="entry name" value="Lipid_Phosphate_FormReg"/>
</dbReference>
<reference evidence="10" key="2">
    <citation type="journal article" date="2021" name="PeerJ">
        <title>Extensive microbial diversity within the chicken gut microbiome revealed by metagenomics and culture.</title>
        <authorList>
            <person name="Gilroy R."/>
            <person name="Ravi A."/>
            <person name="Getino M."/>
            <person name="Pursley I."/>
            <person name="Horton D.L."/>
            <person name="Alikhan N.F."/>
            <person name="Baker D."/>
            <person name="Gharbi K."/>
            <person name="Hall N."/>
            <person name="Watson M."/>
            <person name="Adriaenssens E.M."/>
            <person name="Foster-Nyarko E."/>
            <person name="Jarju S."/>
            <person name="Secka A."/>
            <person name="Antonio M."/>
            <person name="Oren A."/>
            <person name="Chaudhuri R.R."/>
            <person name="La Ragione R."/>
            <person name="Hildebrand F."/>
            <person name="Pallen M.J."/>
        </authorList>
    </citation>
    <scope>NUCLEOTIDE SEQUENCE</scope>
    <source>
        <strain evidence="10">ChiGjej1B1-1684</strain>
    </source>
</reference>
<comment type="caution">
    <text evidence="10">The sequence shown here is derived from an EMBL/GenBank/DDBJ whole genome shotgun (WGS) entry which is preliminary data.</text>
</comment>
<evidence type="ECO:0000313" key="11">
    <source>
        <dbReference type="Proteomes" id="UP000824118"/>
    </source>
</evidence>
<dbReference type="SUPFAM" id="SSF111331">
    <property type="entry name" value="NAD kinase/diacylglycerol kinase-like"/>
    <property type="match status" value="1"/>
</dbReference>
<dbReference type="Proteomes" id="UP000824118">
    <property type="component" value="Unassembled WGS sequence"/>
</dbReference>
<dbReference type="SMART" id="SM00046">
    <property type="entry name" value="DAGKc"/>
    <property type="match status" value="1"/>
</dbReference>
<dbReference type="Pfam" id="PF00781">
    <property type="entry name" value="DAGK_cat"/>
    <property type="match status" value="1"/>
</dbReference>
<proteinExistence type="inferred from homology"/>
<evidence type="ECO:0000256" key="7">
    <source>
        <dbReference type="ARBA" id="ARBA00023209"/>
    </source>
</evidence>
<keyword evidence="7" id="KW-0443">Lipid metabolism</keyword>
<comment type="cofactor">
    <cofactor evidence="1">
        <name>Mg(2+)</name>
        <dbReference type="ChEBI" id="CHEBI:18420"/>
    </cofactor>
</comment>
<dbReference type="PANTHER" id="PTHR12358:SF54">
    <property type="entry name" value="SPHINGOSINE KINASE RELATED PROTEIN"/>
    <property type="match status" value="1"/>
</dbReference>
<evidence type="ECO:0000256" key="8">
    <source>
        <dbReference type="ARBA" id="ARBA00023264"/>
    </source>
</evidence>
<dbReference type="NCBIfam" id="TIGR00147">
    <property type="entry name" value="YegS/Rv2252/BmrU family lipid kinase"/>
    <property type="match status" value="1"/>
</dbReference>
<dbReference type="EMBL" id="DVNG01000108">
    <property type="protein sequence ID" value="HIU50783.1"/>
    <property type="molecule type" value="Genomic_DNA"/>
</dbReference>
<keyword evidence="8" id="KW-1208">Phospholipid metabolism</keyword>
<keyword evidence="7" id="KW-0594">Phospholipid biosynthesis</keyword>
<name>A0A9D1S8X4_9FIRM</name>
<dbReference type="PROSITE" id="PS50146">
    <property type="entry name" value="DAGK"/>
    <property type="match status" value="1"/>
</dbReference>
<dbReference type="GO" id="GO:0005524">
    <property type="term" value="F:ATP binding"/>
    <property type="evidence" value="ECO:0007669"/>
    <property type="project" value="UniProtKB-KW"/>
</dbReference>
<comment type="similarity">
    <text evidence="2">Belongs to the diacylglycerol/lipid kinase family.</text>
</comment>
<evidence type="ECO:0000256" key="4">
    <source>
        <dbReference type="ARBA" id="ARBA00022741"/>
    </source>
</evidence>
<reference evidence="10" key="1">
    <citation type="submission" date="2020-10" db="EMBL/GenBank/DDBJ databases">
        <authorList>
            <person name="Gilroy R."/>
        </authorList>
    </citation>
    <scope>NUCLEOTIDE SEQUENCE</scope>
    <source>
        <strain evidence="10">ChiGjej1B1-1684</strain>
    </source>
</reference>
<dbReference type="InterPro" id="IPR017438">
    <property type="entry name" value="ATP-NAD_kinase_N"/>
</dbReference>
<dbReference type="InterPro" id="IPR045540">
    <property type="entry name" value="YegS/DAGK_C"/>
</dbReference>
<organism evidence="10 11">
    <name type="scientific">Candidatus Limousia pullorum</name>
    <dbReference type="NCBI Taxonomy" id="2840860"/>
    <lineage>
        <taxon>Bacteria</taxon>
        <taxon>Bacillati</taxon>
        <taxon>Bacillota</taxon>
        <taxon>Clostridia</taxon>
        <taxon>Eubacteriales</taxon>
        <taxon>Oscillospiraceae</taxon>
        <taxon>Oscillospiraceae incertae sedis</taxon>
        <taxon>Candidatus Limousia</taxon>
    </lineage>
</organism>
<keyword evidence="4" id="KW-0547">Nucleotide-binding</keyword>
<evidence type="ECO:0000313" key="10">
    <source>
        <dbReference type="EMBL" id="HIU50783.1"/>
    </source>
</evidence>
<dbReference type="InterPro" id="IPR001206">
    <property type="entry name" value="Diacylglycerol_kinase_cat_dom"/>
</dbReference>
<evidence type="ECO:0000256" key="5">
    <source>
        <dbReference type="ARBA" id="ARBA00022777"/>
    </source>
</evidence>
<dbReference type="Gene3D" id="3.40.50.10330">
    <property type="entry name" value="Probable inorganic polyphosphate/atp-NAD kinase, domain 1"/>
    <property type="match status" value="1"/>
</dbReference>
<sequence>METIHLFIVNPVAGKKDMSGDISRKAQNLGIENCFIEITKGKSDASSLAEKWVKENPDKFIRIYACGGDGTINEVINGVYKYKNCAVGGIPIGTGNDFLRTFEEFPLNDFLNLEKMTKGIEKSIDLISCEGHIGMNEVSVGYDCAVAKNVVKFKDIPFVGGSLAYKISLVYCLFSKMKHRFNLFADGKPMGNNGNDYLLAVFGNGKYYGGGIKGAPSADPYDGLLDLVYIQKVSVPRFLSLVSQFIKGNHLSDKRCEPYVKNCRCKRIEIETNGFADISVDGEIYSMLNPTVEIIENAIKIILPCEKDMTNTNLFSELKA</sequence>
<accession>A0A9D1S8X4</accession>
<keyword evidence="3" id="KW-0808">Transferase</keyword>
<evidence type="ECO:0000256" key="1">
    <source>
        <dbReference type="ARBA" id="ARBA00001946"/>
    </source>
</evidence>
<evidence type="ECO:0000256" key="3">
    <source>
        <dbReference type="ARBA" id="ARBA00022679"/>
    </source>
</evidence>
<keyword evidence="6" id="KW-0067">ATP-binding</keyword>
<dbReference type="InterPro" id="IPR005218">
    <property type="entry name" value="Diacylglycerol/lipid_kinase"/>
</dbReference>
<keyword evidence="7" id="KW-0444">Lipid biosynthesis</keyword>
<feature type="domain" description="DAGKc" evidence="9">
    <location>
        <begin position="1"/>
        <end position="133"/>
    </location>
</feature>
<dbReference type="Gene3D" id="2.60.200.40">
    <property type="match status" value="1"/>
</dbReference>
<gene>
    <name evidence="10" type="ORF">IAD22_07200</name>
</gene>
<dbReference type="PANTHER" id="PTHR12358">
    <property type="entry name" value="SPHINGOSINE KINASE"/>
    <property type="match status" value="1"/>
</dbReference>
<evidence type="ECO:0000256" key="2">
    <source>
        <dbReference type="ARBA" id="ARBA00005983"/>
    </source>
</evidence>
<dbReference type="InterPro" id="IPR016064">
    <property type="entry name" value="NAD/diacylglycerol_kinase_sf"/>
</dbReference>
<evidence type="ECO:0000256" key="6">
    <source>
        <dbReference type="ARBA" id="ARBA00022840"/>
    </source>
</evidence>
<dbReference type="GO" id="GO:0016301">
    <property type="term" value="F:kinase activity"/>
    <property type="evidence" value="ECO:0007669"/>
    <property type="project" value="UniProtKB-KW"/>
</dbReference>
<dbReference type="Pfam" id="PF19279">
    <property type="entry name" value="YegS_C"/>
    <property type="match status" value="1"/>
</dbReference>
<keyword evidence="5 10" id="KW-0418">Kinase</keyword>
<dbReference type="GO" id="GO:0008654">
    <property type="term" value="P:phospholipid biosynthetic process"/>
    <property type="evidence" value="ECO:0007669"/>
    <property type="project" value="UniProtKB-KW"/>
</dbReference>
<protein>
    <submittedName>
        <fullName evidence="10">YegS/Rv2252/BmrU family lipid kinase</fullName>
    </submittedName>
</protein>
<evidence type="ECO:0000259" key="9">
    <source>
        <dbReference type="PROSITE" id="PS50146"/>
    </source>
</evidence>